<reference evidence="1" key="1">
    <citation type="submission" date="2025-08" db="UniProtKB">
        <authorList>
            <consortium name="RefSeq"/>
        </authorList>
    </citation>
    <scope>IDENTIFICATION</scope>
    <source>
        <tissue evidence="1">Muscle</tissue>
    </source>
</reference>
<sequence>MMISKYKTTLIYYNRFLASMFDSIPGYEGIAAGGGGAYLPPPMPSVPMPVPEHASSSPEWHNNIPSMSEGRAHQAFEEYISNKCCYSSAPVREGVITNMESFNTYRYRLETFTESRSTKWSEEPYTGQHVDAGIQCPPGPWEIAAQPPSYFTDHKETIRVPYTSSVKKCNPCSGMGKNSCSSCTGTGSKVCSGCNGSRQRPDNESCDKCDYRGHEKCSSCSGSGFHKCDTCDGKGQLLVFISLEVKWSTEKDDYVAQDSSGLRQEKLGKVSGKEVFKDAQITVYPVMGFPDVSVAQASECLIRDHQVKYTKDSRILQQRQTIELITITRVNYTWKEKSYVYYVYGNELKVNADDYPATCCCSVM</sequence>
<dbReference type="InterPro" id="IPR052789">
    <property type="entry name" value="SSUH2_homolog"/>
</dbReference>
<dbReference type="GeneID" id="109076917"/>
<dbReference type="PANTHER" id="PTHR48465:SF1">
    <property type="entry name" value="PROTEIN SSUH2 HOMOLOG"/>
    <property type="match status" value="1"/>
</dbReference>
<name>A0A9Q9WKV3_CYPCA</name>
<gene>
    <name evidence="1" type="primary">LOC109076917</name>
</gene>
<dbReference type="OrthoDB" id="3355217at2759"/>
<dbReference type="Proteomes" id="UP001155660">
    <property type="component" value="Chromosome B8"/>
</dbReference>
<organism evidence="1">
    <name type="scientific">Cyprinus carpio</name>
    <name type="common">Common carp</name>
    <dbReference type="NCBI Taxonomy" id="7962"/>
    <lineage>
        <taxon>Eukaryota</taxon>
        <taxon>Metazoa</taxon>
        <taxon>Chordata</taxon>
        <taxon>Craniata</taxon>
        <taxon>Vertebrata</taxon>
        <taxon>Euteleostomi</taxon>
        <taxon>Actinopterygii</taxon>
        <taxon>Neopterygii</taxon>
        <taxon>Teleostei</taxon>
        <taxon>Ostariophysi</taxon>
        <taxon>Cypriniformes</taxon>
        <taxon>Cyprinidae</taxon>
        <taxon>Cyprininae</taxon>
        <taxon>Cyprinus</taxon>
    </lineage>
</organism>
<proteinExistence type="predicted"/>
<evidence type="ECO:0000313" key="1">
    <source>
        <dbReference type="RefSeq" id="XP_042585239.1"/>
    </source>
</evidence>
<protein>
    <submittedName>
        <fullName evidence="1">Protein SSUH2 homolog isoform X1</fullName>
    </submittedName>
</protein>
<accession>A0A9Q9WKV3</accession>
<dbReference type="RefSeq" id="XP_042585239.1">
    <property type="nucleotide sequence ID" value="XM_042729305.1"/>
</dbReference>
<dbReference type="AlphaFoldDB" id="A0A9Q9WKV3"/>
<dbReference type="PANTHER" id="PTHR48465">
    <property type="entry name" value="PROTEIN SSUH2 HOMOLOG"/>
    <property type="match status" value="1"/>
</dbReference>